<dbReference type="GO" id="GO:0005576">
    <property type="term" value="C:extracellular region"/>
    <property type="evidence" value="ECO:0007669"/>
    <property type="project" value="UniProtKB-SubCell"/>
</dbReference>
<dbReference type="Pfam" id="PF00669">
    <property type="entry name" value="Flagellin_N"/>
    <property type="match status" value="1"/>
</dbReference>
<evidence type="ECO:0000256" key="3">
    <source>
        <dbReference type="ARBA" id="ARBA00005709"/>
    </source>
</evidence>
<reference evidence="6 7" key="1">
    <citation type="submission" date="2020-04" db="EMBL/GenBank/DDBJ databases">
        <title>Massilia sp. nov., a cold adapted bacteria isolated from Arctic soil.</title>
        <authorList>
            <person name="Son J."/>
            <person name="Ka J.-O."/>
        </authorList>
    </citation>
    <scope>NUCLEOTIDE SEQUENCE [LARGE SCALE GENOMIC DNA]</scope>
    <source>
        <strain evidence="6 7">ML15P13</strain>
    </source>
</reference>
<feature type="domain" description="Flagellin N-terminal" evidence="5">
    <location>
        <begin position="3"/>
        <end position="139"/>
    </location>
</feature>
<dbReference type="RefSeq" id="WP_171082374.1">
    <property type="nucleotide sequence ID" value="NZ_JABAIV010000002.1"/>
</dbReference>
<keyword evidence="6" id="KW-0282">Flagellum</keyword>
<dbReference type="PANTHER" id="PTHR42792:SF1">
    <property type="entry name" value="FLAGELLAR HOOK-ASSOCIATED PROTEIN 3"/>
    <property type="match status" value="1"/>
</dbReference>
<dbReference type="GO" id="GO:0005198">
    <property type="term" value="F:structural molecule activity"/>
    <property type="evidence" value="ECO:0007669"/>
    <property type="project" value="InterPro"/>
</dbReference>
<comment type="caution">
    <text evidence="6">The sequence shown here is derived from an EMBL/GenBank/DDBJ whole genome shotgun (WGS) entry which is preliminary data.</text>
</comment>
<name>A0A7Y2JX51_9BURK</name>
<proteinExistence type="inferred from homology"/>
<evidence type="ECO:0000256" key="4">
    <source>
        <dbReference type="ARBA" id="ARBA00023143"/>
    </source>
</evidence>
<dbReference type="AlphaFoldDB" id="A0A7Y2JX51"/>
<dbReference type="Gene3D" id="1.20.1330.10">
    <property type="entry name" value="f41 fragment of flagellin, N-terminal domain"/>
    <property type="match status" value="2"/>
</dbReference>
<keyword evidence="4" id="KW-0975">Bacterial flagellum</keyword>
<dbReference type="InterPro" id="IPR001492">
    <property type="entry name" value="Flagellin"/>
</dbReference>
<accession>A0A7Y2JX51</accession>
<sequence length="409" mass="42766">MRISSLSIYGNATSQLNSLQSALARTQMQLSTERRILTPADDPVASARVLEVSQTKEMNLQFATNRASARSSLTTVEGALQNAGNLLQDIQELAVTAGNGSMLTKDRQLLATELEGRLADLLGVANSTDGAGGYLFSGYMATTQPFTTTPGGADYKGDQGQRQLQVAASRRMPLSASGSAVFENNPTGNGNFQTQAAAANTGAAIISSGSVVDRVQADAGRDYKLTFAVTGTPAVTTYSVVDTTTGTDVAVPGMTAQAYEAGKAITFGGLSFDIKGQPADGDNFTAKPSEKQSVFTTVTNLIAALRAPADGSAGKAALTNNIATALDNLKSSHDNVLTVQASVGAHMKELDYLDSAGDDLDIQYAATLSDLQDLDMVKAISDFSQQQMTLQAAQMSFKTMSGLSLFNYL</sequence>
<dbReference type="InterPro" id="IPR013384">
    <property type="entry name" value="Flagell_FlgL"/>
</dbReference>
<keyword evidence="6" id="KW-0966">Cell projection</keyword>
<gene>
    <name evidence="6" type="primary">flgL</name>
    <name evidence="6" type="ORF">HGB41_06430</name>
</gene>
<dbReference type="PANTHER" id="PTHR42792">
    <property type="entry name" value="FLAGELLIN"/>
    <property type="match status" value="1"/>
</dbReference>
<dbReference type="Proteomes" id="UP000533905">
    <property type="component" value="Unassembled WGS sequence"/>
</dbReference>
<evidence type="ECO:0000256" key="2">
    <source>
        <dbReference type="ARBA" id="ARBA00004613"/>
    </source>
</evidence>
<dbReference type="GO" id="GO:0071973">
    <property type="term" value="P:bacterial-type flagellum-dependent cell motility"/>
    <property type="evidence" value="ECO:0007669"/>
    <property type="project" value="InterPro"/>
</dbReference>
<dbReference type="NCBIfam" id="TIGR02550">
    <property type="entry name" value="flagell_flgL"/>
    <property type="match status" value="1"/>
</dbReference>
<evidence type="ECO:0000313" key="7">
    <source>
        <dbReference type="Proteomes" id="UP000533905"/>
    </source>
</evidence>
<evidence type="ECO:0000313" key="6">
    <source>
        <dbReference type="EMBL" id="NNG22637.1"/>
    </source>
</evidence>
<evidence type="ECO:0000256" key="1">
    <source>
        <dbReference type="ARBA" id="ARBA00004365"/>
    </source>
</evidence>
<keyword evidence="7" id="KW-1185">Reference proteome</keyword>
<dbReference type="SUPFAM" id="SSF64518">
    <property type="entry name" value="Phase 1 flagellin"/>
    <property type="match status" value="1"/>
</dbReference>
<dbReference type="InterPro" id="IPR001029">
    <property type="entry name" value="Flagellin_N"/>
</dbReference>
<comment type="subcellular location">
    <subcellularLocation>
        <location evidence="1">Bacterial flagellum</location>
    </subcellularLocation>
    <subcellularLocation>
        <location evidence="2">Secreted</location>
    </subcellularLocation>
</comment>
<dbReference type="EMBL" id="JABAIV010000002">
    <property type="protein sequence ID" value="NNG22637.1"/>
    <property type="molecule type" value="Genomic_DNA"/>
</dbReference>
<evidence type="ECO:0000259" key="5">
    <source>
        <dbReference type="Pfam" id="PF00669"/>
    </source>
</evidence>
<dbReference type="GO" id="GO:0009424">
    <property type="term" value="C:bacterial-type flagellum hook"/>
    <property type="evidence" value="ECO:0007669"/>
    <property type="project" value="InterPro"/>
</dbReference>
<protein>
    <submittedName>
        <fullName evidence="6">Flagellar hook-associated protein FlgL</fullName>
    </submittedName>
</protein>
<keyword evidence="6" id="KW-0969">Cilium</keyword>
<organism evidence="6 7">
    <name type="scientific">Telluria aromaticivorans</name>
    <dbReference type="NCBI Taxonomy" id="2725995"/>
    <lineage>
        <taxon>Bacteria</taxon>
        <taxon>Pseudomonadati</taxon>
        <taxon>Pseudomonadota</taxon>
        <taxon>Betaproteobacteria</taxon>
        <taxon>Burkholderiales</taxon>
        <taxon>Oxalobacteraceae</taxon>
        <taxon>Telluria group</taxon>
        <taxon>Telluria</taxon>
    </lineage>
</organism>
<comment type="similarity">
    <text evidence="3">Belongs to the bacterial flagellin family.</text>
</comment>